<dbReference type="AlphaFoldDB" id="A0A1G8JR52"/>
<keyword evidence="2 4" id="KW-0378">Hydrolase</keyword>
<evidence type="ECO:0000256" key="5">
    <source>
        <dbReference type="SAM" id="SignalP"/>
    </source>
</evidence>
<keyword evidence="8" id="KW-1185">Reference proteome</keyword>
<proteinExistence type="inferred from homology"/>
<dbReference type="Proteomes" id="UP000182130">
    <property type="component" value="Unassembled WGS sequence"/>
</dbReference>
<keyword evidence="5" id="KW-0732">Signal</keyword>
<evidence type="ECO:0000313" key="8">
    <source>
        <dbReference type="Proteomes" id="UP000182130"/>
    </source>
</evidence>
<evidence type="ECO:0000313" key="7">
    <source>
        <dbReference type="EMBL" id="SDI33591.1"/>
    </source>
</evidence>
<reference evidence="8" key="1">
    <citation type="submission" date="2016-10" db="EMBL/GenBank/DDBJ databases">
        <authorList>
            <person name="Varghese N."/>
            <person name="Submissions S."/>
        </authorList>
    </citation>
    <scope>NUCLEOTIDE SEQUENCE [LARGE SCALE GENOMIC DNA]</scope>
    <source>
        <strain evidence="8">CGMCC 1.10783</strain>
    </source>
</reference>
<dbReference type="RefSeq" id="WP_074586665.1">
    <property type="nucleotide sequence ID" value="NZ_FNEI01000002.1"/>
</dbReference>
<feature type="active site" description="Proton donor" evidence="4">
    <location>
        <position position="151"/>
    </location>
</feature>
<dbReference type="EMBL" id="FNEI01000002">
    <property type="protein sequence ID" value="SDI33591.1"/>
    <property type="molecule type" value="Genomic_DNA"/>
</dbReference>
<dbReference type="GO" id="GO:0016985">
    <property type="term" value="F:mannan endo-1,4-beta-mannosidase activity"/>
    <property type="evidence" value="ECO:0007669"/>
    <property type="project" value="InterPro"/>
</dbReference>
<dbReference type="OrthoDB" id="9816550at2"/>
<evidence type="ECO:0000256" key="3">
    <source>
        <dbReference type="ARBA" id="ARBA00023295"/>
    </source>
</evidence>
<feature type="signal peptide" evidence="5">
    <location>
        <begin position="1"/>
        <end position="28"/>
    </location>
</feature>
<dbReference type="InterPro" id="IPR017853">
    <property type="entry name" value="GH"/>
</dbReference>
<keyword evidence="3 4" id="KW-0326">Glycosidase</keyword>
<accession>A0A1G8JR52</accession>
<feature type="active site" description="Nucleophile" evidence="4">
    <location>
        <position position="261"/>
    </location>
</feature>
<dbReference type="PROSITE" id="PS51318">
    <property type="entry name" value="TAT"/>
    <property type="match status" value="1"/>
</dbReference>
<feature type="chain" id="PRO_5038544187" description="GH26 domain-containing protein" evidence="5">
    <location>
        <begin position="29"/>
        <end position="324"/>
    </location>
</feature>
<evidence type="ECO:0000256" key="1">
    <source>
        <dbReference type="ARBA" id="ARBA00007754"/>
    </source>
</evidence>
<evidence type="ECO:0000259" key="6">
    <source>
        <dbReference type="PROSITE" id="PS51764"/>
    </source>
</evidence>
<dbReference type="PANTHER" id="PTHR40079">
    <property type="entry name" value="MANNAN ENDO-1,4-BETA-MANNOSIDASE E-RELATED"/>
    <property type="match status" value="1"/>
</dbReference>
<dbReference type="Gene3D" id="3.20.20.80">
    <property type="entry name" value="Glycosidases"/>
    <property type="match status" value="1"/>
</dbReference>
<sequence length="324" mass="34674">MFPDFSRPVTRRAALGALGAVGLAAATAAEASAARSAAGTPQLAFGVATPGGPLDATGLNEVTRLAGEAPRLILRYKDFQQPAPVSEIQACINRGARPVITWEPWVWGGGLEQPAYSVARIAAGYFDSYVRSWATALAPFGDLVTIRFAHEMNGYWYPWCPGVNGTTAGDFIAAWRRIHGIFSANGARPQWLWSVNDPYPGSVPLASVYPGSDVVDQLALDSYNFGTSQGWSVWEGPAQTFAPGLDALRALGTGKRIIISETASSELGGSKPTWIKDAVSYLDAQPDVDAFIWFHFLKETDWRINSSKASATAFKNALSARSSA</sequence>
<dbReference type="STRING" id="1045773.SAMN05216555_1026"/>
<name>A0A1G8JR52_9MICC</name>
<dbReference type="SUPFAM" id="SSF51445">
    <property type="entry name" value="(Trans)glycosidases"/>
    <property type="match status" value="1"/>
</dbReference>
<dbReference type="GO" id="GO:0006080">
    <property type="term" value="P:substituted mannan metabolic process"/>
    <property type="evidence" value="ECO:0007669"/>
    <property type="project" value="InterPro"/>
</dbReference>
<evidence type="ECO:0000256" key="4">
    <source>
        <dbReference type="PROSITE-ProRule" id="PRU01100"/>
    </source>
</evidence>
<comment type="similarity">
    <text evidence="1 4">Belongs to the glycosyl hydrolase 26 family.</text>
</comment>
<evidence type="ECO:0000256" key="2">
    <source>
        <dbReference type="ARBA" id="ARBA00022801"/>
    </source>
</evidence>
<dbReference type="InterPro" id="IPR022790">
    <property type="entry name" value="GH26_dom"/>
</dbReference>
<gene>
    <name evidence="7" type="ORF">SAMN05216555_1026</name>
</gene>
<organism evidence="7 8">
    <name type="scientific">Arthrobacter cupressi</name>
    <dbReference type="NCBI Taxonomy" id="1045773"/>
    <lineage>
        <taxon>Bacteria</taxon>
        <taxon>Bacillati</taxon>
        <taxon>Actinomycetota</taxon>
        <taxon>Actinomycetes</taxon>
        <taxon>Micrococcales</taxon>
        <taxon>Micrococcaceae</taxon>
        <taxon>Arthrobacter</taxon>
    </lineage>
</organism>
<dbReference type="PROSITE" id="PS51764">
    <property type="entry name" value="GH26"/>
    <property type="match status" value="1"/>
</dbReference>
<feature type="domain" description="GH26" evidence="6">
    <location>
        <begin position="25"/>
        <end position="314"/>
    </location>
</feature>
<dbReference type="PANTHER" id="PTHR40079:SF4">
    <property type="entry name" value="GH26 DOMAIN-CONTAINING PROTEIN-RELATED"/>
    <property type="match status" value="1"/>
</dbReference>
<protein>
    <recommendedName>
        <fullName evidence="6">GH26 domain-containing protein</fullName>
    </recommendedName>
</protein>
<dbReference type="InterPro" id="IPR000805">
    <property type="entry name" value="Glyco_hydro_26"/>
</dbReference>
<dbReference type="InterPro" id="IPR006311">
    <property type="entry name" value="TAT_signal"/>
</dbReference>